<gene>
    <name evidence="1" type="ORF">TREVI0001_2482</name>
</gene>
<dbReference type="Proteomes" id="UP000004509">
    <property type="component" value="Unassembled WGS sequence"/>
</dbReference>
<proteinExistence type="predicted"/>
<comment type="caution">
    <text evidence="1">The sequence shown here is derived from an EMBL/GenBank/DDBJ whole genome shotgun (WGS) entry which is preliminary data.</text>
</comment>
<organism evidence="1 2">
    <name type="scientific">Treponema vincentii ATCC 35580</name>
    <dbReference type="NCBI Taxonomy" id="596324"/>
    <lineage>
        <taxon>Bacteria</taxon>
        <taxon>Pseudomonadati</taxon>
        <taxon>Spirochaetota</taxon>
        <taxon>Spirochaetia</taxon>
        <taxon>Spirochaetales</taxon>
        <taxon>Treponemataceae</taxon>
        <taxon>Treponema</taxon>
    </lineage>
</organism>
<dbReference type="STRING" id="596324.TREVI0001_2482"/>
<sequence>MSEKSVHGCTTAQQAISKGLRKKHSSFFLKSFGSRNGKKFSLYRTHKKWYCLSAYSMAAVGFNILCYSTKYRDIRLSAQIKCC</sequence>
<name>C8PSU2_9SPIR</name>
<evidence type="ECO:0000313" key="1">
    <source>
        <dbReference type="EMBL" id="EEV19553.1"/>
    </source>
</evidence>
<protein>
    <submittedName>
        <fullName evidence="1">Uncharacterized protein</fullName>
    </submittedName>
</protein>
<accession>C8PSU2</accession>
<reference evidence="1 2" key="1">
    <citation type="submission" date="2009-07" db="EMBL/GenBank/DDBJ databases">
        <authorList>
            <person name="Madupu R."/>
            <person name="Sebastian Y."/>
            <person name="Durkin A.S."/>
            <person name="Torralba M."/>
            <person name="Methe B."/>
            <person name="Sutton G.G."/>
            <person name="Strausberg R.L."/>
            <person name="Nelson K.E."/>
        </authorList>
    </citation>
    <scope>NUCLEOTIDE SEQUENCE [LARGE SCALE GENOMIC DNA]</scope>
    <source>
        <strain evidence="1 2">ATCC 35580</strain>
    </source>
</reference>
<evidence type="ECO:0000313" key="2">
    <source>
        <dbReference type="Proteomes" id="UP000004509"/>
    </source>
</evidence>
<dbReference type="AlphaFoldDB" id="C8PSU2"/>
<dbReference type="EMBL" id="ACYH01000054">
    <property type="protein sequence ID" value="EEV19553.1"/>
    <property type="molecule type" value="Genomic_DNA"/>
</dbReference>